<dbReference type="Pfam" id="PF02374">
    <property type="entry name" value="ArsA_ATPase"/>
    <property type="match status" value="1"/>
</dbReference>
<proteinExistence type="predicted"/>
<protein>
    <submittedName>
        <fullName evidence="3">ArsA family ATPase</fullName>
    </submittedName>
</protein>
<dbReference type="PANTHER" id="PTHR10803:SF26">
    <property type="entry name" value="ANION TRANSPORTER ATPASE-RELATED"/>
    <property type="match status" value="1"/>
</dbReference>
<dbReference type="InterPro" id="IPR016300">
    <property type="entry name" value="ATPase_ArsA/GET3"/>
</dbReference>
<reference evidence="3 4" key="1">
    <citation type="submission" date="2024-06" db="EMBL/GenBank/DDBJ databases">
        <title>The Natural Products Discovery Center: Release of the First 8490 Sequenced Strains for Exploring Actinobacteria Biosynthetic Diversity.</title>
        <authorList>
            <person name="Kalkreuter E."/>
            <person name="Kautsar S.A."/>
            <person name="Yang D."/>
            <person name="Bader C.D."/>
            <person name="Teijaro C.N."/>
            <person name="Fluegel L."/>
            <person name="Davis C.M."/>
            <person name="Simpson J.R."/>
            <person name="Lauterbach L."/>
            <person name="Steele A.D."/>
            <person name="Gui C."/>
            <person name="Meng S."/>
            <person name="Li G."/>
            <person name="Viehrig K."/>
            <person name="Ye F."/>
            <person name="Su P."/>
            <person name="Kiefer A.F."/>
            <person name="Nichols A."/>
            <person name="Cepeda A.J."/>
            <person name="Yan W."/>
            <person name="Fan B."/>
            <person name="Jiang Y."/>
            <person name="Adhikari A."/>
            <person name="Zheng C.-J."/>
            <person name="Schuster L."/>
            <person name="Cowan T.M."/>
            <person name="Smanski M.J."/>
            <person name="Chevrette M.G."/>
            <person name="De Carvalho L.P.S."/>
            <person name="Shen B."/>
        </authorList>
    </citation>
    <scope>NUCLEOTIDE SEQUENCE [LARGE SCALE GENOMIC DNA]</scope>
    <source>
        <strain evidence="3 4">NPDC045705</strain>
    </source>
</reference>
<evidence type="ECO:0000259" key="2">
    <source>
        <dbReference type="Pfam" id="PF02374"/>
    </source>
</evidence>
<organism evidence="3 4">
    <name type="scientific">Streptomyces exfoliatus</name>
    <name type="common">Streptomyces hydrogenans</name>
    <dbReference type="NCBI Taxonomy" id="1905"/>
    <lineage>
        <taxon>Bacteria</taxon>
        <taxon>Bacillati</taxon>
        <taxon>Actinomycetota</taxon>
        <taxon>Actinomycetes</taxon>
        <taxon>Kitasatosporales</taxon>
        <taxon>Streptomycetaceae</taxon>
        <taxon>Streptomyces</taxon>
    </lineage>
</organism>
<feature type="domain" description="ArsA/GET3 Anion-transporting ATPase-like" evidence="2">
    <location>
        <begin position="62"/>
        <end position="333"/>
    </location>
</feature>
<dbReference type="PANTHER" id="PTHR10803">
    <property type="entry name" value="ARSENICAL PUMP-DRIVING ATPASE ARSENITE-TRANSLOCATING ATPASE"/>
    <property type="match status" value="1"/>
</dbReference>
<feature type="region of interest" description="Disordered" evidence="1">
    <location>
        <begin position="352"/>
        <end position="382"/>
    </location>
</feature>
<name>A0ABV3CUB2_STREX</name>
<dbReference type="Proteomes" id="UP001551210">
    <property type="component" value="Unassembled WGS sequence"/>
</dbReference>
<evidence type="ECO:0000256" key="1">
    <source>
        <dbReference type="SAM" id="MobiDB-lite"/>
    </source>
</evidence>
<accession>A0ABV3CUB2</accession>
<feature type="compositionally biased region" description="Basic and acidic residues" evidence="1">
    <location>
        <begin position="352"/>
        <end position="363"/>
    </location>
</feature>
<feature type="region of interest" description="Disordered" evidence="1">
    <location>
        <begin position="1"/>
        <end position="47"/>
    </location>
</feature>
<dbReference type="InterPro" id="IPR025723">
    <property type="entry name" value="ArsA/GET3_ATPase-like"/>
</dbReference>
<sequence length="476" mass="50211">MTEKATEGLDTAPGPDDGDMASGSSGRDTAADPNGPDATPGSSGLDAVPVLRLDPLIDDLGTRIIVCCGAGGVGKTTTAAALGVRAAERGRRVVVLTIDPARRLAQSMGIDSLDNTPRKVAGIKGSDGGELHAMMLDMKRTFDEIVEAHADPERARAILENPFYQSLSAGFAGTQEYMAMEKLGQLRARDEWDLIVVDTPPSRSALDFLDAPKRLGSFLDGKFIKLLMAPAKVGGRAGMKFLNVGMSMMTGTLGKLLGGQFLKDVQTFVAAMDTMFGGFRTRADATYRLLQAPGTAFLVVATPERDALREAAYFVERLAAEGMPLAGLVLNRVHGSGAARLSAERARAAAENLDEGRIVDQRGGKTGRSGSPTTESEPSDLATAAATPVPEAAPTAEPAQETDVDVDVRHLTAGLLHLHAERMRVLAREQRTRDRFTALHPEVAVTEVAALPGDVHDLAGLRAIGDRLTTGGRPSV</sequence>
<comment type="caution">
    <text evidence="3">The sequence shown here is derived from an EMBL/GenBank/DDBJ whole genome shotgun (WGS) entry which is preliminary data.</text>
</comment>
<dbReference type="Gene3D" id="3.40.50.300">
    <property type="entry name" value="P-loop containing nucleotide triphosphate hydrolases"/>
    <property type="match status" value="1"/>
</dbReference>
<keyword evidence="4" id="KW-1185">Reference proteome</keyword>
<evidence type="ECO:0000313" key="4">
    <source>
        <dbReference type="Proteomes" id="UP001551210"/>
    </source>
</evidence>
<dbReference type="InterPro" id="IPR027417">
    <property type="entry name" value="P-loop_NTPase"/>
</dbReference>
<dbReference type="CDD" id="cd02035">
    <property type="entry name" value="ArsA"/>
    <property type="match status" value="1"/>
</dbReference>
<gene>
    <name evidence="3" type="ORF">AB0A76_08340</name>
</gene>
<dbReference type="EMBL" id="JBEZAM010000007">
    <property type="protein sequence ID" value="MEU7293196.1"/>
    <property type="molecule type" value="Genomic_DNA"/>
</dbReference>
<evidence type="ECO:0000313" key="3">
    <source>
        <dbReference type="EMBL" id="MEU7293196.1"/>
    </source>
</evidence>
<dbReference type="SUPFAM" id="SSF52540">
    <property type="entry name" value="P-loop containing nucleoside triphosphate hydrolases"/>
    <property type="match status" value="1"/>
</dbReference>